<evidence type="ECO:0000313" key="10">
    <source>
        <dbReference type="EMBL" id="CAI3947021.1"/>
    </source>
</evidence>
<accession>A0A9W4XHK5</accession>
<dbReference type="AlphaFoldDB" id="A0A9W4XHK5"/>
<feature type="transmembrane region" description="Helical" evidence="7">
    <location>
        <begin position="149"/>
        <end position="171"/>
    </location>
</feature>
<evidence type="ECO:0000256" key="2">
    <source>
        <dbReference type="ARBA" id="ARBA00007400"/>
    </source>
</evidence>
<proteinExistence type="inferred from homology"/>
<comment type="subcellular location">
    <subcellularLocation>
        <location evidence="1">Cell membrane</location>
        <topology evidence="1">Multi-pass membrane protein</topology>
    </subcellularLocation>
</comment>
<protein>
    <submittedName>
        <fullName evidence="9">Surface polysaccharide O-acyltransferase WecH (WecH) (PUBMED:16936038)</fullName>
    </submittedName>
</protein>
<dbReference type="RefSeq" id="WP_271789890.1">
    <property type="nucleotide sequence ID" value="NZ_CAMXCM010000002.1"/>
</dbReference>
<feature type="transmembrane region" description="Helical" evidence="7">
    <location>
        <begin position="177"/>
        <end position="196"/>
    </location>
</feature>
<dbReference type="Proteomes" id="UP001154259">
    <property type="component" value="Unassembled WGS sequence"/>
</dbReference>
<feature type="domain" description="Acyltransferase 3" evidence="8">
    <location>
        <begin position="5"/>
        <end position="323"/>
    </location>
</feature>
<evidence type="ECO:0000256" key="3">
    <source>
        <dbReference type="ARBA" id="ARBA00022475"/>
    </source>
</evidence>
<keyword evidence="3" id="KW-1003">Cell membrane</keyword>
<name>A0A9W4XHK5_9PROT</name>
<dbReference type="Pfam" id="PF01757">
    <property type="entry name" value="Acyl_transf_3"/>
    <property type="match status" value="1"/>
</dbReference>
<dbReference type="GO" id="GO:0016413">
    <property type="term" value="F:O-acetyltransferase activity"/>
    <property type="evidence" value="ECO:0007669"/>
    <property type="project" value="TreeGrafter"/>
</dbReference>
<evidence type="ECO:0000313" key="11">
    <source>
        <dbReference type="Proteomes" id="UP001154255"/>
    </source>
</evidence>
<evidence type="ECO:0000256" key="6">
    <source>
        <dbReference type="ARBA" id="ARBA00023136"/>
    </source>
</evidence>
<feature type="transmembrane region" description="Helical" evidence="7">
    <location>
        <begin position="41"/>
        <end position="67"/>
    </location>
</feature>
<dbReference type="GO" id="GO:0009246">
    <property type="term" value="P:enterobacterial common antigen biosynthetic process"/>
    <property type="evidence" value="ECO:0007669"/>
    <property type="project" value="TreeGrafter"/>
</dbReference>
<dbReference type="EMBL" id="CAMXCM010000002">
    <property type="protein sequence ID" value="CAI3936419.1"/>
    <property type="molecule type" value="Genomic_DNA"/>
</dbReference>
<organism evidence="9 11">
    <name type="scientific">Commensalibacter communis</name>
    <dbReference type="NCBI Taxonomy" id="2972786"/>
    <lineage>
        <taxon>Bacteria</taxon>
        <taxon>Pseudomonadati</taxon>
        <taxon>Pseudomonadota</taxon>
        <taxon>Alphaproteobacteria</taxon>
        <taxon>Acetobacterales</taxon>
        <taxon>Acetobacteraceae</taxon>
    </lineage>
</organism>
<comment type="similarity">
    <text evidence="2">Belongs to the acyltransferase 3 family.</text>
</comment>
<evidence type="ECO:0000313" key="9">
    <source>
        <dbReference type="EMBL" id="CAI3936419.1"/>
    </source>
</evidence>
<gene>
    <name evidence="10" type="ORF">R53529_LOCUS1467</name>
    <name evidence="9" type="ORF">R53530_LOCUS966</name>
</gene>
<dbReference type="PANTHER" id="PTHR40074:SF2">
    <property type="entry name" value="O-ACETYLTRANSFERASE WECH"/>
    <property type="match status" value="1"/>
</dbReference>
<dbReference type="EMBL" id="CAMXCS010000002">
    <property type="protein sequence ID" value="CAI3947021.1"/>
    <property type="molecule type" value="Genomic_DNA"/>
</dbReference>
<reference evidence="9" key="1">
    <citation type="submission" date="2022-10" db="EMBL/GenBank/DDBJ databases">
        <authorList>
            <person name="Botero Cardona J."/>
        </authorList>
    </citation>
    <scope>NUCLEOTIDE SEQUENCE</scope>
    <source>
        <strain evidence="9">LMG 31819</strain>
        <strain evidence="10">R-53529</strain>
    </source>
</reference>
<keyword evidence="6 7" id="KW-0472">Membrane</keyword>
<sequence length="334" mass="39040">MRKNINIEVLRCLAIIAVILIHNSAPYFVDNSLIHKDILGWGVICFYYTMSRFCVPVFFIISAYLYFTSNKPFQYMKRARRLLLPFFAWSVIYWYFLNPHIWDTFWGILINPRVYHLWFLYIFIGYSFLLPLLLSFAKSADKNEYKPTIILIFTFAIILPSLYHFLVLFGIKIAPISGFYFDLPAYLVFALAMPFILKKIKMIYSIVSYSVLIIINMILAMISTYQKGRFSDYWFTDTTFFVFTSSLVLFNLFINADLSFIKGKLAWLVYKIGECSFGIYLCHVLVTEALFRMNICYFGSAIVGPIINTLIVFGTSFIFCLGCSYLKYIRAILL</sequence>
<feature type="transmembrane region" description="Helical" evidence="7">
    <location>
        <begin position="117"/>
        <end position="137"/>
    </location>
</feature>
<feature type="transmembrane region" description="Helical" evidence="7">
    <location>
        <begin position="306"/>
        <end position="326"/>
    </location>
</feature>
<feature type="transmembrane region" description="Helical" evidence="7">
    <location>
        <begin position="203"/>
        <end position="222"/>
    </location>
</feature>
<evidence type="ECO:0000256" key="4">
    <source>
        <dbReference type="ARBA" id="ARBA00022692"/>
    </source>
</evidence>
<feature type="transmembrane region" description="Helical" evidence="7">
    <location>
        <begin position="12"/>
        <end position="29"/>
    </location>
</feature>
<evidence type="ECO:0000256" key="5">
    <source>
        <dbReference type="ARBA" id="ARBA00022989"/>
    </source>
</evidence>
<dbReference type="PANTHER" id="PTHR40074">
    <property type="entry name" value="O-ACETYLTRANSFERASE WECH"/>
    <property type="match status" value="1"/>
</dbReference>
<evidence type="ECO:0000256" key="1">
    <source>
        <dbReference type="ARBA" id="ARBA00004651"/>
    </source>
</evidence>
<keyword evidence="4 7" id="KW-0812">Transmembrane</keyword>
<evidence type="ECO:0000256" key="7">
    <source>
        <dbReference type="SAM" id="Phobius"/>
    </source>
</evidence>
<feature type="transmembrane region" description="Helical" evidence="7">
    <location>
        <begin position="234"/>
        <end position="253"/>
    </location>
</feature>
<dbReference type="GO" id="GO:0005886">
    <property type="term" value="C:plasma membrane"/>
    <property type="evidence" value="ECO:0007669"/>
    <property type="project" value="UniProtKB-SubCell"/>
</dbReference>
<feature type="transmembrane region" description="Helical" evidence="7">
    <location>
        <begin position="79"/>
        <end position="97"/>
    </location>
</feature>
<evidence type="ECO:0000259" key="8">
    <source>
        <dbReference type="Pfam" id="PF01757"/>
    </source>
</evidence>
<feature type="transmembrane region" description="Helical" evidence="7">
    <location>
        <begin position="265"/>
        <end position="286"/>
    </location>
</feature>
<dbReference type="Proteomes" id="UP001154255">
    <property type="component" value="Unassembled WGS sequence"/>
</dbReference>
<comment type="caution">
    <text evidence="9">The sequence shown here is derived from an EMBL/GenBank/DDBJ whole genome shotgun (WGS) entry which is preliminary data.</text>
</comment>
<dbReference type="InterPro" id="IPR002656">
    <property type="entry name" value="Acyl_transf_3_dom"/>
</dbReference>
<keyword evidence="5 7" id="KW-1133">Transmembrane helix</keyword>
<evidence type="ECO:0000313" key="12">
    <source>
        <dbReference type="Proteomes" id="UP001154259"/>
    </source>
</evidence>
<keyword evidence="12" id="KW-1185">Reference proteome</keyword>